<name>A0A0C3NLX3_PISTI</name>
<reference evidence="4" key="2">
    <citation type="submission" date="2015-01" db="EMBL/GenBank/DDBJ databases">
        <title>Evolutionary Origins and Diversification of the Mycorrhizal Mutualists.</title>
        <authorList>
            <consortium name="DOE Joint Genome Institute"/>
            <consortium name="Mycorrhizal Genomics Consortium"/>
            <person name="Kohler A."/>
            <person name="Kuo A."/>
            <person name="Nagy L.G."/>
            <person name="Floudas D."/>
            <person name="Copeland A."/>
            <person name="Barry K.W."/>
            <person name="Cichocki N."/>
            <person name="Veneault-Fourrey C."/>
            <person name="LaButti K."/>
            <person name="Lindquist E.A."/>
            <person name="Lipzen A."/>
            <person name="Lundell T."/>
            <person name="Morin E."/>
            <person name="Murat C."/>
            <person name="Riley R."/>
            <person name="Ohm R."/>
            <person name="Sun H."/>
            <person name="Tunlid A."/>
            <person name="Henrissat B."/>
            <person name="Grigoriev I.V."/>
            <person name="Hibbett D.S."/>
            <person name="Martin F."/>
        </authorList>
    </citation>
    <scope>NUCLEOTIDE SEQUENCE [LARGE SCALE GENOMIC DNA]</scope>
    <source>
        <strain evidence="4">Marx 270</strain>
    </source>
</reference>
<accession>A0A0C3NLX3</accession>
<keyword evidence="1" id="KW-0812">Transmembrane</keyword>
<dbReference type="InterPro" id="IPR045339">
    <property type="entry name" value="DUF6534"/>
</dbReference>
<dbReference type="EMBL" id="KN832043">
    <property type="protein sequence ID" value="KIN96630.1"/>
    <property type="molecule type" value="Genomic_DNA"/>
</dbReference>
<feature type="transmembrane region" description="Helical" evidence="1">
    <location>
        <begin position="6"/>
        <end position="24"/>
    </location>
</feature>
<evidence type="ECO:0000259" key="2">
    <source>
        <dbReference type="Pfam" id="PF20152"/>
    </source>
</evidence>
<keyword evidence="1" id="KW-1133">Transmembrane helix</keyword>
<evidence type="ECO:0000313" key="4">
    <source>
        <dbReference type="Proteomes" id="UP000054217"/>
    </source>
</evidence>
<dbReference type="Pfam" id="PF20152">
    <property type="entry name" value="DUF6534"/>
    <property type="match status" value="1"/>
</dbReference>
<dbReference type="HOGENOM" id="CLU_046025_14_1_1"/>
<reference evidence="3 4" key="1">
    <citation type="submission" date="2014-04" db="EMBL/GenBank/DDBJ databases">
        <authorList>
            <consortium name="DOE Joint Genome Institute"/>
            <person name="Kuo A."/>
            <person name="Kohler A."/>
            <person name="Costa M.D."/>
            <person name="Nagy L.G."/>
            <person name="Floudas D."/>
            <person name="Copeland A."/>
            <person name="Barry K.W."/>
            <person name="Cichocki N."/>
            <person name="Veneault-Fourrey C."/>
            <person name="LaButti K."/>
            <person name="Lindquist E.A."/>
            <person name="Lipzen A."/>
            <person name="Lundell T."/>
            <person name="Morin E."/>
            <person name="Murat C."/>
            <person name="Sun H."/>
            <person name="Tunlid A."/>
            <person name="Henrissat B."/>
            <person name="Grigoriev I.V."/>
            <person name="Hibbett D.S."/>
            <person name="Martin F."/>
            <person name="Nordberg H.P."/>
            <person name="Cantor M.N."/>
            <person name="Hua S.X."/>
        </authorList>
    </citation>
    <scope>NUCLEOTIDE SEQUENCE [LARGE SCALE GENOMIC DNA]</scope>
    <source>
        <strain evidence="3 4">Marx 270</strain>
    </source>
</reference>
<feature type="transmembrane region" description="Helical" evidence="1">
    <location>
        <begin position="36"/>
        <end position="58"/>
    </location>
</feature>
<dbReference type="PANTHER" id="PTHR40465:SF1">
    <property type="entry name" value="DUF6534 DOMAIN-CONTAINING PROTEIN"/>
    <property type="match status" value="1"/>
</dbReference>
<keyword evidence="1" id="KW-0472">Membrane</keyword>
<dbReference type="AlphaFoldDB" id="A0A0C3NLX3"/>
<evidence type="ECO:0000313" key="3">
    <source>
        <dbReference type="EMBL" id="KIN96630.1"/>
    </source>
</evidence>
<evidence type="ECO:0000256" key="1">
    <source>
        <dbReference type="SAM" id="Phobius"/>
    </source>
</evidence>
<sequence length="187" mass="20599">MPWDLSMAIGASFLVSFFVQCFYAHRIWIISNRNKLLTGAVLVAASAQLVFGFVLLGVARTGNIATLFNSPYNPVNSLGSAVCDAIITASVLFYLRPSRTNLLRKDYHIQKLNLVYVQTGLITFLNALAIAILYYQDVMVGEYLTVAPGIVKSKTYLNALLAILNARKLTRNQPAPPLEIPTLPTIH</sequence>
<keyword evidence="4" id="KW-1185">Reference proteome</keyword>
<feature type="transmembrane region" description="Helical" evidence="1">
    <location>
        <begin position="78"/>
        <end position="95"/>
    </location>
</feature>
<protein>
    <recommendedName>
        <fullName evidence="2">DUF6534 domain-containing protein</fullName>
    </recommendedName>
</protein>
<feature type="domain" description="DUF6534" evidence="2">
    <location>
        <begin position="80"/>
        <end position="168"/>
    </location>
</feature>
<proteinExistence type="predicted"/>
<dbReference type="InParanoid" id="A0A0C3NLX3"/>
<dbReference type="PANTHER" id="PTHR40465">
    <property type="entry name" value="CHROMOSOME 1, WHOLE GENOME SHOTGUN SEQUENCE"/>
    <property type="match status" value="1"/>
</dbReference>
<dbReference type="OrthoDB" id="2971182at2759"/>
<organism evidence="3 4">
    <name type="scientific">Pisolithus tinctorius Marx 270</name>
    <dbReference type="NCBI Taxonomy" id="870435"/>
    <lineage>
        <taxon>Eukaryota</taxon>
        <taxon>Fungi</taxon>
        <taxon>Dikarya</taxon>
        <taxon>Basidiomycota</taxon>
        <taxon>Agaricomycotina</taxon>
        <taxon>Agaricomycetes</taxon>
        <taxon>Agaricomycetidae</taxon>
        <taxon>Boletales</taxon>
        <taxon>Sclerodermatineae</taxon>
        <taxon>Pisolithaceae</taxon>
        <taxon>Pisolithus</taxon>
    </lineage>
</organism>
<feature type="transmembrane region" description="Helical" evidence="1">
    <location>
        <begin position="115"/>
        <end position="135"/>
    </location>
</feature>
<dbReference type="Proteomes" id="UP000054217">
    <property type="component" value="Unassembled WGS sequence"/>
</dbReference>
<gene>
    <name evidence="3" type="ORF">M404DRAFT_1006649</name>
</gene>